<evidence type="ECO:0000256" key="5">
    <source>
        <dbReference type="ARBA" id="ARBA00022833"/>
    </source>
</evidence>
<dbReference type="KEGG" id="uam:UABAM_06177"/>
<evidence type="ECO:0000256" key="7">
    <source>
        <dbReference type="ARBA" id="ARBA00024603"/>
    </source>
</evidence>
<dbReference type="CDD" id="cd06456">
    <property type="entry name" value="M3A_DCP"/>
    <property type="match status" value="1"/>
</dbReference>
<comment type="similarity">
    <text evidence="1 9">Belongs to the peptidase M3 family.</text>
</comment>
<dbReference type="Pfam" id="PF01432">
    <property type="entry name" value="Peptidase_M3"/>
    <property type="match status" value="1"/>
</dbReference>
<dbReference type="PANTHER" id="PTHR43660">
    <property type="entry name" value="DIPEPTIDYL CARBOXYPEPTIDASE"/>
    <property type="match status" value="1"/>
</dbReference>
<name>A0A5S9F7Z3_UABAM</name>
<dbReference type="OrthoDB" id="9773538at2"/>
<feature type="domain" description="Oligopeptidase A N-terminal" evidence="11">
    <location>
        <begin position="29"/>
        <end position="145"/>
    </location>
</feature>
<dbReference type="InterPro" id="IPR024079">
    <property type="entry name" value="MetalloPept_cat_dom_sf"/>
</dbReference>
<dbReference type="InterPro" id="IPR045666">
    <property type="entry name" value="OpdA_N"/>
</dbReference>
<keyword evidence="3 9" id="KW-0479">Metal-binding</keyword>
<dbReference type="GO" id="GO:0005829">
    <property type="term" value="C:cytosol"/>
    <property type="evidence" value="ECO:0007669"/>
    <property type="project" value="UniProtKB-ARBA"/>
</dbReference>
<dbReference type="GO" id="GO:0004222">
    <property type="term" value="F:metalloendopeptidase activity"/>
    <property type="evidence" value="ECO:0007669"/>
    <property type="project" value="UniProtKB-EC"/>
</dbReference>
<dbReference type="RefSeq" id="WP_151971764.1">
    <property type="nucleotide sequence ID" value="NZ_AP019860.1"/>
</dbReference>
<dbReference type="Pfam" id="PF19310">
    <property type="entry name" value="TOP_N"/>
    <property type="match status" value="1"/>
</dbReference>
<evidence type="ECO:0000259" key="10">
    <source>
        <dbReference type="Pfam" id="PF01432"/>
    </source>
</evidence>
<evidence type="ECO:0000256" key="8">
    <source>
        <dbReference type="ARBA" id="ARBA00026100"/>
    </source>
</evidence>
<dbReference type="InterPro" id="IPR001567">
    <property type="entry name" value="Pept_M3A_M3B_dom"/>
</dbReference>
<comment type="cofactor">
    <cofactor evidence="9">
        <name>Zn(2+)</name>
        <dbReference type="ChEBI" id="CHEBI:29105"/>
    </cofactor>
    <text evidence="9">Binds 1 zinc ion.</text>
</comment>
<evidence type="ECO:0000259" key="11">
    <source>
        <dbReference type="Pfam" id="PF19310"/>
    </source>
</evidence>
<gene>
    <name evidence="12" type="ORF">UABAM_06177</name>
</gene>
<dbReference type="GO" id="GO:0046872">
    <property type="term" value="F:metal ion binding"/>
    <property type="evidence" value="ECO:0007669"/>
    <property type="project" value="UniProtKB-UniRule"/>
</dbReference>
<feature type="domain" description="Peptidase M3A/M3B catalytic" evidence="10">
    <location>
        <begin position="219"/>
        <end position="662"/>
    </location>
</feature>
<dbReference type="InterPro" id="IPR024077">
    <property type="entry name" value="Neurolysin/TOP_dom2"/>
</dbReference>
<proteinExistence type="inferred from homology"/>
<dbReference type="PANTHER" id="PTHR43660:SF1">
    <property type="entry name" value="DIPEPTIDYL CARBOXYPEPTIDASE"/>
    <property type="match status" value="1"/>
</dbReference>
<evidence type="ECO:0000313" key="13">
    <source>
        <dbReference type="Proteomes" id="UP000326354"/>
    </source>
</evidence>
<evidence type="ECO:0000256" key="1">
    <source>
        <dbReference type="ARBA" id="ARBA00006040"/>
    </source>
</evidence>
<dbReference type="FunFam" id="3.40.390.10:FF:000009">
    <property type="entry name" value="Oligopeptidase A"/>
    <property type="match status" value="1"/>
</dbReference>
<accession>A0A5S9F7Z3</accession>
<keyword evidence="5 9" id="KW-0862">Zinc</keyword>
<dbReference type="Proteomes" id="UP000326354">
    <property type="component" value="Chromosome"/>
</dbReference>
<dbReference type="InterPro" id="IPR034005">
    <property type="entry name" value="M3A_DCP"/>
</dbReference>
<dbReference type="AlphaFoldDB" id="A0A5S9F7Z3"/>
<dbReference type="Gene3D" id="3.40.390.10">
    <property type="entry name" value="Collagenase (Catalytic Domain)"/>
    <property type="match status" value="1"/>
</dbReference>
<reference evidence="12 13" key="1">
    <citation type="submission" date="2019-08" db="EMBL/GenBank/DDBJ databases">
        <title>Complete genome sequence of Candidatus Uab amorphum.</title>
        <authorList>
            <person name="Shiratori T."/>
            <person name="Suzuki S."/>
            <person name="Kakizawa Y."/>
            <person name="Ishida K."/>
        </authorList>
    </citation>
    <scope>NUCLEOTIDE SEQUENCE [LARGE SCALE GENOMIC DNA]</scope>
    <source>
        <strain evidence="12 13">SRT547</strain>
    </source>
</reference>
<organism evidence="12 13">
    <name type="scientific">Uabimicrobium amorphum</name>
    <dbReference type="NCBI Taxonomy" id="2596890"/>
    <lineage>
        <taxon>Bacteria</taxon>
        <taxon>Pseudomonadati</taxon>
        <taxon>Planctomycetota</taxon>
        <taxon>Candidatus Uabimicrobiia</taxon>
        <taxon>Candidatus Uabimicrobiales</taxon>
        <taxon>Candidatus Uabimicrobiaceae</taxon>
        <taxon>Candidatus Uabimicrobium</taxon>
    </lineage>
</organism>
<evidence type="ECO:0000313" key="12">
    <source>
        <dbReference type="EMBL" id="BBM87762.1"/>
    </source>
</evidence>
<keyword evidence="4 9" id="KW-0378">Hydrolase</keyword>
<evidence type="ECO:0000256" key="3">
    <source>
        <dbReference type="ARBA" id="ARBA00022723"/>
    </source>
</evidence>
<keyword evidence="6 9" id="KW-0482">Metalloprotease</keyword>
<dbReference type="GO" id="GO:0006508">
    <property type="term" value="P:proteolysis"/>
    <property type="evidence" value="ECO:0007669"/>
    <property type="project" value="UniProtKB-KW"/>
</dbReference>
<evidence type="ECO:0000256" key="9">
    <source>
        <dbReference type="RuleBase" id="RU003435"/>
    </source>
</evidence>
<evidence type="ECO:0000256" key="2">
    <source>
        <dbReference type="ARBA" id="ARBA00022670"/>
    </source>
</evidence>
<evidence type="ECO:0000256" key="6">
    <source>
        <dbReference type="ARBA" id="ARBA00023049"/>
    </source>
</evidence>
<dbReference type="Gene3D" id="1.10.1370.40">
    <property type="match status" value="1"/>
</dbReference>
<dbReference type="EC" id="3.4.24.70" evidence="8"/>
<dbReference type="Gene3D" id="1.10.1370.10">
    <property type="entry name" value="Neurolysin, domain 3"/>
    <property type="match status" value="1"/>
</dbReference>
<keyword evidence="2 9" id="KW-0645">Protease</keyword>
<evidence type="ECO:0000256" key="4">
    <source>
        <dbReference type="ARBA" id="ARBA00022801"/>
    </source>
</evidence>
<sequence length="665" mass="77036">MNNNPLLIEHGCVDFSLLKAEHVVPAVEKTIQDCTQIMEKITATENHNYETLVAQLDIMSLKIDRLWSPVTMLNFLANSPEIRTAYNEGRQLLTQFETVLRSNSMIYNHLENFSKDSLNTEQQTVLENYTRDFRLHGASLQDSAKERYKEIVLELSNLQSTFGENVLDSTASFQLLVKDENELAGLPQSIKASLKEEAQKSGQEGYLCTLQMPVVNAILKYVDDENIRKQIYMAHSKRALEEGRDNRPLIKEILTLRKELASLLGFETYAHLSLAKKTAESPEEVLEFLYSLEEKTSEPAKKEFAELSEFKKQTTGGELHHWDYSYYLEKLRKQQLDFSEEDLRPYFSIDSVLKGLFEIVEKIYEVEVKEVEAPQCWSSEVRYFRAHSDGEMLGEFFLDYHPRKNKRGGAWMQDVVGRSRNENGYEKPIGLIGGNATRATEDTPALLDHREVVTLFHEFGHMSQFLFTKCNEYSVAGINGVPWDVVELPSQFLENWAWNKDALKMFAHHYETGEEIPDDLCDKLIASRNFHRATQIRRQLEFGLMDMHLHYDYDGKPLFEFSEEIHNKMSFFPLLPDTLFLAAFNHIFAGGYSAGYFSYKWAEVWEADAFELFREKGIFNREIGRSFRQNILEKGGSENPFVLYERFRGRRPQQDALLKKYGIAN</sequence>
<dbReference type="InterPro" id="IPR045090">
    <property type="entry name" value="Pept_M3A_M3B"/>
</dbReference>
<dbReference type="SUPFAM" id="SSF55486">
    <property type="entry name" value="Metalloproteases ('zincins'), catalytic domain"/>
    <property type="match status" value="1"/>
</dbReference>
<keyword evidence="13" id="KW-1185">Reference proteome</keyword>
<protein>
    <recommendedName>
        <fullName evidence="8">oligopeptidase A</fullName>
        <ecNumber evidence="8">3.4.24.70</ecNumber>
    </recommendedName>
</protein>
<dbReference type="EMBL" id="AP019860">
    <property type="protein sequence ID" value="BBM87762.1"/>
    <property type="molecule type" value="Genomic_DNA"/>
</dbReference>
<comment type="catalytic activity">
    <reaction evidence="7">
        <text>Hydrolysis of oligopeptides, with broad specificity. Gly or Ala commonly occur as P1 or P1' residues, but more distant residues are also important, as is shown by the fact that Z-Gly-Pro-Gly-|-Gly-Pro-Ala is cleaved, but not Z-(Gly)(5).</text>
        <dbReference type="EC" id="3.4.24.70"/>
    </reaction>
</comment>